<evidence type="ECO:0000313" key="3">
    <source>
        <dbReference type="Proteomes" id="UP000180253"/>
    </source>
</evidence>
<accession>A0A1S1MXM6</accession>
<feature type="compositionally biased region" description="Polar residues" evidence="1">
    <location>
        <begin position="1"/>
        <end position="23"/>
    </location>
</feature>
<dbReference type="Proteomes" id="UP000180253">
    <property type="component" value="Unassembled WGS sequence"/>
</dbReference>
<organism evidence="2 3">
    <name type="scientific">Pseudoalteromonas byunsanensis</name>
    <dbReference type="NCBI Taxonomy" id="327939"/>
    <lineage>
        <taxon>Bacteria</taxon>
        <taxon>Pseudomonadati</taxon>
        <taxon>Pseudomonadota</taxon>
        <taxon>Gammaproteobacteria</taxon>
        <taxon>Alteromonadales</taxon>
        <taxon>Pseudoalteromonadaceae</taxon>
        <taxon>Pseudoalteromonas</taxon>
    </lineage>
</organism>
<keyword evidence="3" id="KW-1185">Reference proteome</keyword>
<proteinExistence type="predicted"/>
<dbReference type="STRING" id="327939.BIW53_19530"/>
<comment type="caution">
    <text evidence="2">The sequence shown here is derived from an EMBL/GenBank/DDBJ whole genome shotgun (WGS) entry which is preliminary data.</text>
</comment>
<dbReference type="EMBL" id="MNAN01000037">
    <property type="protein sequence ID" value="OHU93537.1"/>
    <property type="molecule type" value="Genomic_DNA"/>
</dbReference>
<gene>
    <name evidence="2" type="ORF">BIW53_19530</name>
</gene>
<reference evidence="2 3" key="1">
    <citation type="submission" date="2016-10" db="EMBL/GenBank/DDBJ databases">
        <title>Pseudoalteromonas amylolytica sp. nov., isolated from the surface seawater.</title>
        <authorList>
            <person name="Wu Y.-H."/>
            <person name="Cheng H."/>
            <person name="Jin X.-B."/>
            <person name="Wang C.-S."/>
            <person name="Xu X.-W."/>
        </authorList>
    </citation>
    <scope>NUCLEOTIDE SEQUENCE [LARGE SCALE GENOMIC DNA]</scope>
    <source>
        <strain evidence="2 3">JCM 12483</strain>
    </source>
</reference>
<feature type="region of interest" description="Disordered" evidence="1">
    <location>
        <begin position="1"/>
        <end position="31"/>
    </location>
</feature>
<dbReference type="RefSeq" id="WP_070993694.1">
    <property type="nucleotide sequence ID" value="NZ_CBCSHD010000006.1"/>
</dbReference>
<evidence type="ECO:0000313" key="2">
    <source>
        <dbReference type="EMBL" id="OHU93537.1"/>
    </source>
</evidence>
<name>A0A1S1MXM6_9GAMM</name>
<evidence type="ECO:0000256" key="1">
    <source>
        <dbReference type="SAM" id="MobiDB-lite"/>
    </source>
</evidence>
<protein>
    <submittedName>
        <fullName evidence="2">Uncharacterized protein</fullName>
    </submittedName>
</protein>
<feature type="region of interest" description="Disordered" evidence="1">
    <location>
        <begin position="70"/>
        <end position="91"/>
    </location>
</feature>
<dbReference type="OrthoDB" id="7068042at2"/>
<sequence>MKQININSLSANTKQRATRSNSKPLKDNRTAQQQTLQLGGDKYYWVKPDGGSWQYVGAFKNHAEANSWWASNKSSYPGGKFGQGSTKKKYK</sequence>
<dbReference type="AlphaFoldDB" id="A0A1S1MXM6"/>